<feature type="transmembrane region" description="Helical" evidence="1">
    <location>
        <begin position="162"/>
        <end position="181"/>
    </location>
</feature>
<accession>A0ABV1FCU1</accession>
<feature type="transmembrane region" description="Helical" evidence="1">
    <location>
        <begin position="127"/>
        <end position="150"/>
    </location>
</feature>
<dbReference type="RefSeq" id="WP_367286111.1">
    <property type="nucleotide sequence ID" value="NZ_JBBMEZ010000023.1"/>
</dbReference>
<feature type="transmembrane region" description="Helical" evidence="1">
    <location>
        <begin position="15"/>
        <end position="33"/>
    </location>
</feature>
<comment type="caution">
    <text evidence="3">The sequence shown here is derived from an EMBL/GenBank/DDBJ whole genome shotgun (WGS) entry which is preliminary data.</text>
</comment>
<dbReference type="InterPro" id="IPR036890">
    <property type="entry name" value="HATPase_C_sf"/>
</dbReference>
<gene>
    <name evidence="3" type="ORF">WMO39_08520</name>
</gene>
<dbReference type="Proteomes" id="UP001490816">
    <property type="component" value="Unassembled WGS sequence"/>
</dbReference>
<dbReference type="SUPFAM" id="SSF55874">
    <property type="entry name" value="ATPase domain of HSP90 chaperone/DNA topoisomerase II/histidine kinase"/>
    <property type="match status" value="1"/>
</dbReference>
<keyword evidence="1" id="KW-1133">Transmembrane helix</keyword>
<protein>
    <submittedName>
        <fullName evidence="3">GHKL domain-containing protein</fullName>
    </submittedName>
</protein>
<dbReference type="Gene3D" id="3.30.565.10">
    <property type="entry name" value="Histidine kinase-like ATPase, C-terminal domain"/>
    <property type="match status" value="1"/>
</dbReference>
<keyword evidence="1" id="KW-0472">Membrane</keyword>
<evidence type="ECO:0000313" key="4">
    <source>
        <dbReference type="Proteomes" id="UP001490816"/>
    </source>
</evidence>
<dbReference type="InterPro" id="IPR032834">
    <property type="entry name" value="NatK-like_C"/>
</dbReference>
<evidence type="ECO:0000256" key="1">
    <source>
        <dbReference type="SAM" id="Phobius"/>
    </source>
</evidence>
<feature type="transmembrane region" description="Helical" evidence="1">
    <location>
        <begin position="94"/>
        <end position="115"/>
    </location>
</feature>
<evidence type="ECO:0000313" key="3">
    <source>
        <dbReference type="EMBL" id="MEQ2470363.1"/>
    </source>
</evidence>
<evidence type="ECO:0000259" key="2">
    <source>
        <dbReference type="Pfam" id="PF14501"/>
    </source>
</evidence>
<organism evidence="3 4">
    <name type="scientific">Ruminococcoides intestinale</name>
    <dbReference type="NCBI Taxonomy" id="3133162"/>
    <lineage>
        <taxon>Bacteria</taxon>
        <taxon>Bacillati</taxon>
        <taxon>Bacillota</taxon>
        <taxon>Clostridia</taxon>
        <taxon>Eubacteriales</taxon>
        <taxon>Oscillospiraceae</taxon>
        <taxon>Ruminococcoides</taxon>
    </lineage>
</organism>
<feature type="domain" description="Sensor histidine kinase NatK-like C-terminal" evidence="2">
    <location>
        <begin position="344"/>
        <end position="432"/>
    </location>
</feature>
<reference evidence="3 4" key="1">
    <citation type="submission" date="2024-03" db="EMBL/GenBank/DDBJ databases">
        <title>Human intestinal bacterial collection.</title>
        <authorList>
            <person name="Pauvert C."/>
            <person name="Hitch T.C.A."/>
            <person name="Clavel T."/>
        </authorList>
    </citation>
    <scope>NUCLEOTIDE SEQUENCE [LARGE SCALE GENOMIC DNA]</scope>
    <source>
        <strain evidence="3 4">CLA-JM-H38</strain>
    </source>
</reference>
<dbReference type="PANTHER" id="PTHR40448:SF1">
    <property type="entry name" value="TWO-COMPONENT SENSOR HISTIDINE KINASE"/>
    <property type="match status" value="1"/>
</dbReference>
<sequence>MHTIFENQYYLPQQMWVYLYNILLTVVANSFVLHSKQSKIKTILLQSVLFYLLLIPQHFDNIPSWTTQLSLLTIVIGNILLYKDKFHIKVITSIVSILIIFFSDYLSYFIVSVLFGSSENYLQEPYVYLVSVTVITTLLGVYTIIGSRFLKKNRDMFFRSNIVFLFVLIAFEILFLAFSITQFNQVSTYVPFNVKNTNLSIIYFYIFIFIVTDSILIYFTKSSASYYKIKSENEMLEYQNKLQAEYYRKLLENYESTAKLRHDINNLVQVINIQLSENTQEGNKKAKEIVSGISDIMDSTKTRRYCSNEIVNAVLFDKTSVAKEESIKIIDDIILDNNTGIADFDICRVFINLLDNSINALKNYTGDDKLLYLSCKQDNDHIFIKCENEFSETIRKPEKNPELHGYGMKIVKDITEKYNGELITQIQDTTFSTLAILKTE</sequence>
<feature type="transmembrane region" description="Helical" evidence="1">
    <location>
        <begin position="201"/>
        <end position="220"/>
    </location>
</feature>
<feature type="transmembrane region" description="Helical" evidence="1">
    <location>
        <begin position="65"/>
        <end position="82"/>
    </location>
</feature>
<dbReference type="Pfam" id="PF14501">
    <property type="entry name" value="HATPase_c_5"/>
    <property type="match status" value="1"/>
</dbReference>
<dbReference type="PANTHER" id="PTHR40448">
    <property type="entry name" value="TWO-COMPONENT SENSOR HISTIDINE KINASE"/>
    <property type="match status" value="1"/>
</dbReference>
<keyword evidence="1" id="KW-0812">Transmembrane</keyword>
<proteinExistence type="predicted"/>
<feature type="transmembrane region" description="Helical" evidence="1">
    <location>
        <begin position="40"/>
        <end position="59"/>
    </location>
</feature>
<keyword evidence="4" id="KW-1185">Reference proteome</keyword>
<dbReference type="EMBL" id="JBBMEZ010000023">
    <property type="protein sequence ID" value="MEQ2470363.1"/>
    <property type="molecule type" value="Genomic_DNA"/>
</dbReference>
<name>A0ABV1FCU1_9FIRM</name>